<dbReference type="PROSITE" id="PS00810">
    <property type="entry name" value="ADP_GLC_PYROPHOSPH_3"/>
    <property type="match status" value="1"/>
</dbReference>
<dbReference type="InterPro" id="IPR023049">
    <property type="entry name" value="GlgC_bac"/>
</dbReference>
<accession>A0A379G8Q4</accession>
<keyword evidence="6 9" id="KW-0067">ATP-binding</keyword>
<sequence>MSENPSFAPHSDILQRQMLAKMLPNKTVALVLAGGKGSRLKALTQKQPKPSLFFGGKFRIIDFTLSNCVNSGIYRVGVLTQYYSHSLIQHIQHSWSFLNGKNNEFIEILPAQQKQNTDGWYLGTADAIFQNLDIIRRYQAQYIIVLAGDHIYKMDYSRMLVDHVEKGSQCTIACIEVPYSSASEFGIMAINENEQIINFIEKPAKPPTIPGNPMVSLASMGIYVFNAQYLYQLLAEENQLPETQHDFGKDLIPKAVKQGTAWAHPFSRSCVFSHFNAGSAPYWRDVGTIDAYWSANIDLVSAKPELDMYDPNWSIRTTHAPFAPARFIQGEHQHPPMIINSLINSGSIIEDAMVTHSVIFHDVRVNAHSHIDSCVLLPEVSVGLSCRLRRCIVDNGCNLPNGLIVGEDPQFDAQRFYRSEGGVVLITQEMLTRLDPQWRE</sequence>
<name>A0A379G8Q4_9GAMM</name>
<evidence type="ECO:0000259" key="10">
    <source>
        <dbReference type="Pfam" id="PF00483"/>
    </source>
</evidence>
<evidence type="ECO:0000259" key="11">
    <source>
        <dbReference type="Pfam" id="PF24894"/>
    </source>
</evidence>
<dbReference type="EMBL" id="UGUA01000002">
    <property type="protein sequence ID" value="SUC36963.1"/>
    <property type="molecule type" value="Genomic_DNA"/>
</dbReference>
<dbReference type="InterPro" id="IPR005835">
    <property type="entry name" value="NTP_transferase_dom"/>
</dbReference>
<evidence type="ECO:0000256" key="3">
    <source>
        <dbReference type="ARBA" id="ARBA00022679"/>
    </source>
</evidence>
<comment type="similarity">
    <text evidence="1 9">Belongs to the bacterial/plant glucose-1-phosphate adenylyltransferase family.</text>
</comment>
<dbReference type="NCBIfam" id="NF001947">
    <property type="entry name" value="PRK00725.1"/>
    <property type="match status" value="1"/>
</dbReference>
<dbReference type="CDD" id="cd02508">
    <property type="entry name" value="ADP_Glucose_PP"/>
    <property type="match status" value="1"/>
</dbReference>
<dbReference type="PANTHER" id="PTHR43523:SF2">
    <property type="entry name" value="GLUCOSE-1-PHOSPHATE ADENYLYLTRANSFERASE"/>
    <property type="match status" value="1"/>
</dbReference>
<dbReference type="GO" id="GO:0005978">
    <property type="term" value="P:glycogen biosynthetic process"/>
    <property type="evidence" value="ECO:0007669"/>
    <property type="project" value="UniProtKB-UniRule"/>
</dbReference>
<dbReference type="InterPro" id="IPR005836">
    <property type="entry name" value="ADP_Glu_pyroP_CS"/>
</dbReference>
<feature type="site" description="Could play a key role in the communication between the regulatory and the substrate sites" evidence="9">
    <location>
        <position position="81"/>
    </location>
</feature>
<evidence type="ECO:0000256" key="2">
    <source>
        <dbReference type="ARBA" id="ARBA00022600"/>
    </source>
</evidence>
<dbReference type="PROSITE" id="PS00809">
    <property type="entry name" value="ADP_GLC_PYROPHOSPH_2"/>
    <property type="match status" value="1"/>
</dbReference>
<comment type="function">
    <text evidence="9">Involved in the biosynthesis of ADP-glucose, a building block required for the elongation reactions to produce glycogen. Catalyzes the reaction between ATP and alpha-D-glucose 1-phosphate (G1P) to produce pyrophosphate and ADP-Glc.</text>
</comment>
<comment type="catalytic activity">
    <reaction evidence="9">
        <text>alpha-D-glucose 1-phosphate + ATP + H(+) = ADP-alpha-D-glucose + diphosphate</text>
        <dbReference type="Rhea" id="RHEA:12120"/>
        <dbReference type="ChEBI" id="CHEBI:15378"/>
        <dbReference type="ChEBI" id="CHEBI:30616"/>
        <dbReference type="ChEBI" id="CHEBI:33019"/>
        <dbReference type="ChEBI" id="CHEBI:57498"/>
        <dbReference type="ChEBI" id="CHEBI:58601"/>
        <dbReference type="EC" id="2.7.7.27"/>
    </reaction>
</comment>
<dbReference type="NCBIfam" id="TIGR02091">
    <property type="entry name" value="glgC"/>
    <property type="match status" value="1"/>
</dbReference>
<keyword evidence="3 9" id="KW-0808">Transferase</keyword>
<evidence type="ECO:0000313" key="12">
    <source>
        <dbReference type="EMBL" id="SUC36963.1"/>
    </source>
</evidence>
<dbReference type="Pfam" id="PF24894">
    <property type="entry name" value="Hexapep_GlmU"/>
    <property type="match status" value="1"/>
</dbReference>
<dbReference type="AlphaFoldDB" id="A0A379G8Q4"/>
<keyword evidence="2 9" id="KW-0321">Glycogen metabolism</keyword>
<evidence type="ECO:0000313" key="13">
    <source>
        <dbReference type="Proteomes" id="UP000255129"/>
    </source>
</evidence>
<evidence type="ECO:0000256" key="7">
    <source>
        <dbReference type="ARBA" id="ARBA00023056"/>
    </source>
</evidence>
<feature type="binding site" evidence="9">
    <location>
        <position position="186"/>
    </location>
    <ligand>
        <name>alpha-D-glucose 1-phosphate</name>
        <dbReference type="ChEBI" id="CHEBI:58601"/>
    </ligand>
</feature>
<organism evidence="12 13">
    <name type="scientific">Providencia rustigianii</name>
    <dbReference type="NCBI Taxonomy" id="158850"/>
    <lineage>
        <taxon>Bacteria</taxon>
        <taxon>Pseudomonadati</taxon>
        <taxon>Pseudomonadota</taxon>
        <taxon>Gammaproteobacteria</taxon>
        <taxon>Enterobacterales</taxon>
        <taxon>Morganellaceae</taxon>
        <taxon>Providencia</taxon>
    </lineage>
</organism>
<gene>
    <name evidence="9 12" type="primary">glgC</name>
    <name evidence="12" type="ORF">NCTC12026_03407</name>
</gene>
<feature type="domain" description="Nucleotidyl transferase" evidence="10">
    <location>
        <begin position="29"/>
        <end position="299"/>
    </location>
</feature>
<comment type="pathway">
    <text evidence="9">Glycan biosynthesis; glycogen biosynthesis.</text>
</comment>
<dbReference type="PANTHER" id="PTHR43523">
    <property type="entry name" value="GLUCOSE-1-PHOSPHATE ADENYLYLTRANSFERASE-RELATED"/>
    <property type="match status" value="1"/>
</dbReference>
<dbReference type="SUPFAM" id="SSF51161">
    <property type="entry name" value="Trimeric LpxA-like enzymes"/>
    <property type="match status" value="1"/>
</dbReference>
<dbReference type="EC" id="2.7.7.27" evidence="9"/>
<proteinExistence type="inferred from homology"/>
<dbReference type="RefSeq" id="WP_115164733.1">
    <property type="nucleotide sequence ID" value="NZ_UGUA01000002.1"/>
</dbReference>
<dbReference type="SUPFAM" id="SSF53448">
    <property type="entry name" value="Nucleotide-diphospho-sugar transferases"/>
    <property type="match status" value="1"/>
</dbReference>
<dbReference type="HAMAP" id="MF_00624">
    <property type="entry name" value="GlgC"/>
    <property type="match status" value="1"/>
</dbReference>
<reference evidence="12 13" key="1">
    <citation type="submission" date="2018-06" db="EMBL/GenBank/DDBJ databases">
        <authorList>
            <consortium name="Pathogen Informatics"/>
            <person name="Doyle S."/>
        </authorList>
    </citation>
    <scope>NUCLEOTIDE SEQUENCE [LARGE SCALE GENOMIC DNA]</scope>
    <source>
        <strain evidence="12 13">NCTC12026</strain>
    </source>
</reference>
<dbReference type="Proteomes" id="UP000255129">
    <property type="component" value="Unassembled WGS sequence"/>
</dbReference>
<dbReference type="Gene3D" id="3.90.550.10">
    <property type="entry name" value="Spore Coat Polysaccharide Biosynthesis Protein SpsA, Chain A"/>
    <property type="match status" value="1"/>
</dbReference>
<dbReference type="InterPro" id="IPR029044">
    <property type="entry name" value="Nucleotide-diphossugar_trans"/>
</dbReference>
<comment type="subunit">
    <text evidence="9">Homotetramer.</text>
</comment>
<dbReference type="UniPathway" id="UPA00164"/>
<keyword evidence="8 9" id="KW-0119">Carbohydrate metabolism</keyword>
<feature type="site" description="Could play a key role in the communication between the regulatory and the substrate sites" evidence="9">
    <location>
        <position position="120"/>
    </location>
</feature>
<evidence type="ECO:0000256" key="6">
    <source>
        <dbReference type="ARBA" id="ARBA00022840"/>
    </source>
</evidence>
<feature type="binding site" evidence="9">
    <location>
        <position position="121"/>
    </location>
    <ligand>
        <name>alpha-D-glucose 1-phosphate</name>
        <dbReference type="ChEBI" id="CHEBI:58601"/>
    </ligand>
</feature>
<dbReference type="NCBIfam" id="NF002023">
    <property type="entry name" value="PRK00844.1"/>
    <property type="match status" value="1"/>
</dbReference>
<dbReference type="OrthoDB" id="9801810at2"/>
<dbReference type="InterPro" id="IPR011831">
    <property type="entry name" value="ADP-Glc_PPase"/>
</dbReference>
<dbReference type="Pfam" id="PF00483">
    <property type="entry name" value="NTP_transferase"/>
    <property type="match status" value="1"/>
</dbReference>
<dbReference type="GO" id="GO:0008878">
    <property type="term" value="F:glucose-1-phosphate adenylyltransferase activity"/>
    <property type="evidence" value="ECO:0007669"/>
    <property type="project" value="UniProtKB-UniRule"/>
</dbReference>
<dbReference type="GO" id="GO:0005524">
    <property type="term" value="F:ATP binding"/>
    <property type="evidence" value="ECO:0007669"/>
    <property type="project" value="UniProtKB-KW"/>
</dbReference>
<protein>
    <recommendedName>
        <fullName evidence="9">Glucose-1-phosphate adenylyltransferase</fullName>
        <ecNumber evidence="9">2.7.7.27</ecNumber>
    </recommendedName>
    <alternativeName>
        <fullName evidence="9">ADP-glucose pyrophosphorylase</fullName>
        <shortName evidence="9">ADPGlc PPase</shortName>
    </alternativeName>
    <alternativeName>
        <fullName evidence="9">ADP-glucose synthase</fullName>
    </alternativeName>
</protein>
<evidence type="ECO:0000256" key="8">
    <source>
        <dbReference type="ARBA" id="ARBA00023277"/>
    </source>
</evidence>
<feature type="binding site" evidence="9">
    <location>
        <position position="219"/>
    </location>
    <ligand>
        <name>alpha-D-glucose 1-phosphate</name>
        <dbReference type="ChEBI" id="CHEBI:58601"/>
    </ligand>
</feature>
<keyword evidence="5 9" id="KW-0547">Nucleotide-binding</keyword>
<evidence type="ECO:0000256" key="5">
    <source>
        <dbReference type="ARBA" id="ARBA00022741"/>
    </source>
</evidence>
<keyword evidence="4 9" id="KW-0548">Nucleotidyltransferase</keyword>
<feature type="binding site" evidence="9">
    <location>
        <begin position="201"/>
        <end position="202"/>
    </location>
    <ligand>
        <name>alpha-D-glucose 1-phosphate</name>
        <dbReference type="ChEBI" id="CHEBI:58601"/>
    </ligand>
</feature>
<keyword evidence="7 9" id="KW-0320">Glycogen biosynthesis</keyword>
<dbReference type="InterPro" id="IPR056818">
    <property type="entry name" value="GlmU/GlgC-like_hexapep"/>
</dbReference>
<dbReference type="InterPro" id="IPR011004">
    <property type="entry name" value="Trimer_LpxA-like_sf"/>
</dbReference>
<dbReference type="FunFam" id="3.90.550.10:FF:000014">
    <property type="entry name" value="Glucose-1-phosphate adenylyltransferase"/>
    <property type="match status" value="1"/>
</dbReference>
<feature type="domain" description="Glucose-1-phosphate adenylyltransferase/Bifunctional protein GlmU-like C-terminal hexapeptide" evidence="11">
    <location>
        <begin position="323"/>
        <end position="426"/>
    </location>
</feature>
<evidence type="ECO:0000256" key="9">
    <source>
        <dbReference type="HAMAP-Rule" id="MF_00624"/>
    </source>
</evidence>
<dbReference type="Gene3D" id="2.160.10.10">
    <property type="entry name" value="Hexapeptide repeat proteins"/>
    <property type="match status" value="1"/>
</dbReference>
<evidence type="ECO:0000256" key="4">
    <source>
        <dbReference type="ARBA" id="ARBA00022695"/>
    </source>
</evidence>
<evidence type="ECO:0000256" key="1">
    <source>
        <dbReference type="ARBA" id="ARBA00010443"/>
    </source>
</evidence>
<dbReference type="CDD" id="cd04651">
    <property type="entry name" value="LbH_G1P_AT_C"/>
    <property type="match status" value="1"/>
</dbReference>